<proteinExistence type="predicted"/>
<dbReference type="AlphaFoldDB" id="A0A0A8TU21"/>
<sequence>MIKLKRIQLISGLVLSSTLITPVSAYELPAVEKRRANTTDLSVHNAMFLRQGTETSVLGILKKSGKNYELASSDGQRGGSFPIAVHPSLKIDDDLVGKEVRAIGRMTYETMSMPNSIGTLYSFKLELYTIEAIR</sequence>
<evidence type="ECO:0000313" key="1">
    <source>
        <dbReference type="EMBL" id="UUN98192.1"/>
    </source>
</evidence>
<dbReference type="eggNOG" id="ENOG5031SMQ">
    <property type="taxonomic scope" value="Bacteria"/>
</dbReference>
<gene>
    <name evidence="1" type="ORF">I9054_001595</name>
</gene>
<dbReference type="EMBL" id="CP092085">
    <property type="protein sequence ID" value="UUN98192.1"/>
    <property type="molecule type" value="Genomic_DNA"/>
</dbReference>
<protein>
    <submittedName>
        <fullName evidence="1">Uncharacterized protein</fullName>
    </submittedName>
</protein>
<dbReference type="RefSeq" id="WP_009584432.1">
    <property type="nucleotide sequence ID" value="NZ_BKMM01000066.1"/>
</dbReference>
<dbReference type="Proteomes" id="UP000644140">
    <property type="component" value="Chromosome"/>
</dbReference>
<reference evidence="1" key="1">
    <citation type="submission" date="2022-02" db="EMBL/GenBank/DDBJ databases">
        <title>Characterization of Tn125 harboring carbapenem-resistant Acinetobacter bereziniae clinical isolates.</title>
        <authorList>
            <person name="Wong N.-K."/>
            <person name="Pan Q."/>
        </authorList>
    </citation>
    <scope>NUCLEOTIDE SEQUENCE</scope>
    <source>
        <strain evidence="1">GD03393</strain>
    </source>
</reference>
<organism evidence="1 2">
    <name type="scientific">Acinetobacter bereziniae</name>
    <name type="common">Acinetobacter genomosp. 10</name>
    <dbReference type="NCBI Taxonomy" id="106648"/>
    <lineage>
        <taxon>Bacteria</taxon>
        <taxon>Pseudomonadati</taxon>
        <taxon>Pseudomonadota</taxon>
        <taxon>Gammaproteobacteria</taxon>
        <taxon>Moraxellales</taxon>
        <taxon>Moraxellaceae</taxon>
        <taxon>Acinetobacter</taxon>
    </lineage>
</organism>
<dbReference type="STRING" id="106648.GCA_000753985_00836"/>
<evidence type="ECO:0000313" key="2">
    <source>
        <dbReference type="Proteomes" id="UP000644140"/>
    </source>
</evidence>
<accession>A0A0A8TU21</accession>
<name>A0A0A8TU21_ACIBZ</name>